<dbReference type="EMBL" id="JBHSDK010000015">
    <property type="protein sequence ID" value="MFC4335803.1"/>
    <property type="molecule type" value="Genomic_DNA"/>
</dbReference>
<evidence type="ECO:0000256" key="1">
    <source>
        <dbReference type="SAM" id="MobiDB-lite"/>
    </source>
</evidence>
<sequence>MNKTDISHRLIGLAAVGALGIAGLAGCGEKSSDDSGDDKGDKKEQAAEEGEDYSEEATELVEGYYNEAFETVNNSLLRYDSEAAAATAEPYLCQADVDKITSQFEGMPDSEREKALESVPELGDYELEVHILDAYAYAGAGNVETHILYNDPVKDGKRADRTYDVGVLEQEDGSWKICGMFS</sequence>
<proteinExistence type="predicted"/>
<feature type="compositionally biased region" description="Acidic residues" evidence="1">
    <location>
        <begin position="47"/>
        <end position="56"/>
    </location>
</feature>
<evidence type="ECO:0000313" key="2">
    <source>
        <dbReference type="EMBL" id="MFC4335803.1"/>
    </source>
</evidence>
<feature type="compositionally biased region" description="Basic and acidic residues" evidence="1">
    <location>
        <begin position="30"/>
        <end position="46"/>
    </location>
</feature>
<reference evidence="3" key="1">
    <citation type="journal article" date="2019" name="Int. J. Syst. Evol. Microbiol.">
        <title>The Global Catalogue of Microorganisms (GCM) 10K type strain sequencing project: providing services to taxonomists for standard genome sequencing and annotation.</title>
        <authorList>
            <consortium name="The Broad Institute Genomics Platform"/>
            <consortium name="The Broad Institute Genome Sequencing Center for Infectious Disease"/>
            <person name="Wu L."/>
            <person name="Ma J."/>
        </authorList>
    </citation>
    <scope>NUCLEOTIDE SEQUENCE [LARGE SCALE GENOMIC DNA]</scope>
    <source>
        <strain evidence="3">IBRC-M 10908</strain>
    </source>
</reference>
<feature type="region of interest" description="Disordered" evidence="1">
    <location>
        <begin position="27"/>
        <end position="56"/>
    </location>
</feature>
<name>A0ABV8TYE1_9ACTN</name>
<accession>A0ABV8TYE1</accession>
<dbReference type="Proteomes" id="UP001595823">
    <property type="component" value="Unassembled WGS sequence"/>
</dbReference>
<dbReference type="RefSeq" id="WP_380621021.1">
    <property type="nucleotide sequence ID" value="NZ_JBHSDK010000015.1"/>
</dbReference>
<dbReference type="PROSITE" id="PS51257">
    <property type="entry name" value="PROKAR_LIPOPROTEIN"/>
    <property type="match status" value="1"/>
</dbReference>
<keyword evidence="3" id="KW-1185">Reference proteome</keyword>
<evidence type="ECO:0000313" key="3">
    <source>
        <dbReference type="Proteomes" id="UP001595823"/>
    </source>
</evidence>
<organism evidence="2 3">
    <name type="scientific">Salininema proteolyticum</name>
    <dbReference type="NCBI Taxonomy" id="1607685"/>
    <lineage>
        <taxon>Bacteria</taxon>
        <taxon>Bacillati</taxon>
        <taxon>Actinomycetota</taxon>
        <taxon>Actinomycetes</taxon>
        <taxon>Glycomycetales</taxon>
        <taxon>Glycomycetaceae</taxon>
        <taxon>Salininema</taxon>
    </lineage>
</organism>
<gene>
    <name evidence="2" type="ORF">ACFPET_11380</name>
</gene>
<comment type="caution">
    <text evidence="2">The sequence shown here is derived from an EMBL/GenBank/DDBJ whole genome shotgun (WGS) entry which is preliminary data.</text>
</comment>
<protein>
    <submittedName>
        <fullName evidence="2">Uncharacterized protein</fullName>
    </submittedName>
</protein>